<reference evidence="2 3" key="2">
    <citation type="journal article" date="2012" name="Proc. Natl. Acad. Sci. U.S.A.">
        <title>Antigenic diversity is generated by distinct evolutionary mechanisms in African trypanosome species.</title>
        <authorList>
            <person name="Jackson A.P."/>
            <person name="Berry A."/>
            <person name="Aslett M."/>
            <person name="Allison H.C."/>
            <person name="Burton P."/>
            <person name="Vavrova-Anderson J."/>
            <person name="Brown R."/>
            <person name="Browne H."/>
            <person name="Corton N."/>
            <person name="Hauser H."/>
            <person name="Gamble J."/>
            <person name="Gilderthorp R."/>
            <person name="Marcello L."/>
            <person name="McQuillan J."/>
            <person name="Otto T.D."/>
            <person name="Quail M.A."/>
            <person name="Sanders M.J."/>
            <person name="van Tonder A."/>
            <person name="Ginger M.L."/>
            <person name="Field M.C."/>
            <person name="Barry J.D."/>
            <person name="Hertz-Fowler C."/>
            <person name="Berriman M."/>
        </authorList>
    </citation>
    <scope>NUCLEOTIDE SEQUENCE [LARGE SCALE GENOMIC DNA]</scope>
    <source>
        <strain evidence="2 3">IL3000</strain>
    </source>
</reference>
<evidence type="ECO:0000256" key="1">
    <source>
        <dbReference type="SAM" id="Phobius"/>
    </source>
</evidence>
<gene>
    <name evidence="2" type="ORF">TCIL3000_0_13320</name>
</gene>
<name>F9WGH2_TRYCI</name>
<dbReference type="InterPro" id="IPR055323">
    <property type="entry name" value="C57A10.07/YOR238W"/>
</dbReference>
<dbReference type="PANTHER" id="PTHR28110">
    <property type="entry name" value="TRANSMEMBRANE PROTEIN"/>
    <property type="match status" value="1"/>
</dbReference>
<feature type="transmembrane region" description="Helical" evidence="1">
    <location>
        <begin position="28"/>
        <end position="48"/>
    </location>
</feature>
<keyword evidence="1" id="KW-0812">Transmembrane</keyword>
<comment type="caution">
    <text evidence="2">The sequence shown here is derived from an EMBL/GenBank/DDBJ whole genome shotgun (WGS) entry which is preliminary data.</text>
</comment>
<sequence length="324" mass="36754">MYSVTVNALHRNSARSGKCTTSHCLRSLLLFVVLCTILVVLCFTEVLVDKSTQSVAKEVYINPKYISVNTLIIVPGHGVLKTARGYEWRNNSRWCLESHQLRNDVVLPFCFASHIKRAVEILKTDIVSSVVIFSGGQTCSAAGPRSEALSYYTIAEETGLFGLFETNVDVENILRERLFTEEFAEDSYENLLFSVARFCEITGRFPTSIVVVGWKHKEERFTKYHRKAIRFPRSRFTYVGLDFKDAAPFATSDLPYMMAQPYSDTIALSFVTKDMYLCSAGKQTRRKRNPYSRVAPYTLSCPPLRALLQHCGPHLISSELTPWN</sequence>
<keyword evidence="3" id="KW-1185">Reference proteome</keyword>
<dbReference type="VEuPathDB" id="TriTrypDB:TcIL3000_0_13320"/>
<evidence type="ECO:0000313" key="2">
    <source>
        <dbReference type="EMBL" id="CCD16408.1"/>
    </source>
</evidence>
<keyword evidence="1" id="KW-0472">Membrane</keyword>
<protein>
    <submittedName>
        <fullName evidence="2">WGS project CAEQ00000000 data, annotated contig 501</fullName>
    </submittedName>
</protein>
<dbReference type="Proteomes" id="UP000000702">
    <property type="component" value="Unassembled WGS sequence"/>
</dbReference>
<keyword evidence="1" id="KW-1133">Transmembrane helix</keyword>
<dbReference type="PANTHER" id="PTHR28110:SF1">
    <property type="entry name" value="TRANSMEMBRANE PROTEIN"/>
    <property type="match status" value="1"/>
</dbReference>
<accession>F9WGH2</accession>
<organism evidence="2 3">
    <name type="scientific">Trypanosoma congolense (strain IL3000)</name>
    <dbReference type="NCBI Taxonomy" id="1068625"/>
    <lineage>
        <taxon>Eukaryota</taxon>
        <taxon>Discoba</taxon>
        <taxon>Euglenozoa</taxon>
        <taxon>Kinetoplastea</taxon>
        <taxon>Metakinetoplastina</taxon>
        <taxon>Trypanosomatida</taxon>
        <taxon>Trypanosomatidae</taxon>
        <taxon>Trypanosoma</taxon>
        <taxon>Nannomonas</taxon>
    </lineage>
</organism>
<evidence type="ECO:0000313" key="3">
    <source>
        <dbReference type="Proteomes" id="UP000000702"/>
    </source>
</evidence>
<reference evidence="3" key="1">
    <citation type="submission" date="2011-07" db="EMBL/GenBank/DDBJ databases">
        <title>Divergent evolution of antigenic variation in African trypanosomes.</title>
        <authorList>
            <person name="Jackson A.P."/>
            <person name="Berry A."/>
            <person name="Allison H.C."/>
            <person name="Burton P."/>
            <person name="Anderson J."/>
            <person name="Aslett M."/>
            <person name="Brown R."/>
            <person name="Corton N."/>
            <person name="Harris D."/>
            <person name="Hauser H."/>
            <person name="Gamble J."/>
            <person name="Gilderthorp R."/>
            <person name="McQuillan J."/>
            <person name="Quail M.A."/>
            <person name="Sanders M."/>
            <person name="Van Tonder A."/>
            <person name="Ginger M.L."/>
            <person name="Donelson J.E."/>
            <person name="Field M.C."/>
            <person name="Barry J.D."/>
            <person name="Berriman M."/>
            <person name="Hertz-Fowler C."/>
        </authorList>
    </citation>
    <scope>NUCLEOTIDE SEQUENCE [LARGE SCALE GENOMIC DNA]</scope>
    <source>
        <strain evidence="3">IL3000</strain>
    </source>
</reference>
<dbReference type="GO" id="GO:0005737">
    <property type="term" value="C:cytoplasm"/>
    <property type="evidence" value="ECO:0007669"/>
    <property type="project" value="TreeGrafter"/>
</dbReference>
<dbReference type="EMBL" id="CAEQ01002271">
    <property type="protein sequence ID" value="CCD16408.1"/>
    <property type="molecule type" value="Genomic_DNA"/>
</dbReference>
<proteinExistence type="predicted"/>
<dbReference type="AlphaFoldDB" id="F9WGH2"/>
<dbReference type="OMA" id="DLYGCHG"/>